<accession>A0A6J2YBH0</accession>
<dbReference type="Proteomes" id="UP000504635">
    <property type="component" value="Unplaced"/>
</dbReference>
<feature type="compositionally biased region" description="Polar residues" evidence="1">
    <location>
        <begin position="134"/>
        <end position="147"/>
    </location>
</feature>
<feature type="region of interest" description="Disordered" evidence="1">
    <location>
        <begin position="127"/>
        <end position="148"/>
    </location>
</feature>
<feature type="compositionally biased region" description="Basic and acidic residues" evidence="1">
    <location>
        <begin position="634"/>
        <end position="685"/>
    </location>
</feature>
<gene>
    <name evidence="4" type="primary">LOC115885704</name>
</gene>
<dbReference type="GeneID" id="115885704"/>
<feature type="region of interest" description="Disordered" evidence="1">
    <location>
        <begin position="323"/>
        <end position="462"/>
    </location>
</feature>
<reference evidence="4" key="1">
    <citation type="submission" date="2025-08" db="UniProtKB">
        <authorList>
            <consortium name="RefSeq"/>
        </authorList>
    </citation>
    <scope>IDENTIFICATION</scope>
    <source>
        <tissue evidence="4">Gonads</tissue>
    </source>
</reference>
<feature type="compositionally biased region" description="Basic and acidic residues" evidence="1">
    <location>
        <begin position="1265"/>
        <end position="1278"/>
    </location>
</feature>
<feature type="compositionally biased region" description="Basic and acidic residues" evidence="1">
    <location>
        <begin position="363"/>
        <end position="378"/>
    </location>
</feature>
<feature type="chain" id="PRO_5026903658" evidence="2">
    <location>
        <begin position="24"/>
        <end position="1676"/>
    </location>
</feature>
<feature type="region of interest" description="Disordered" evidence="1">
    <location>
        <begin position="1312"/>
        <end position="1345"/>
    </location>
</feature>
<feature type="compositionally biased region" description="Acidic residues" evidence="1">
    <location>
        <begin position="971"/>
        <end position="990"/>
    </location>
</feature>
<evidence type="ECO:0000256" key="1">
    <source>
        <dbReference type="SAM" id="MobiDB-lite"/>
    </source>
</evidence>
<evidence type="ECO:0000256" key="2">
    <source>
        <dbReference type="SAM" id="SignalP"/>
    </source>
</evidence>
<feature type="signal peptide" evidence="2">
    <location>
        <begin position="1"/>
        <end position="23"/>
    </location>
</feature>
<feature type="compositionally biased region" description="Basic and acidic residues" evidence="1">
    <location>
        <begin position="400"/>
        <end position="421"/>
    </location>
</feature>
<feature type="compositionally biased region" description="Polar residues" evidence="1">
    <location>
        <begin position="1169"/>
        <end position="1178"/>
    </location>
</feature>
<keyword evidence="2" id="KW-0732">Signal</keyword>
<feature type="compositionally biased region" description="Basic and acidic residues" evidence="1">
    <location>
        <begin position="1313"/>
        <end position="1337"/>
    </location>
</feature>
<feature type="compositionally biased region" description="Basic residues" evidence="1">
    <location>
        <begin position="439"/>
        <end position="449"/>
    </location>
</feature>
<evidence type="ECO:0000313" key="3">
    <source>
        <dbReference type="Proteomes" id="UP000504635"/>
    </source>
</evidence>
<protein>
    <submittedName>
        <fullName evidence="4">Uncharacterized protein LOC115885704</fullName>
    </submittedName>
</protein>
<feature type="compositionally biased region" description="Polar residues" evidence="1">
    <location>
        <begin position="1207"/>
        <end position="1216"/>
    </location>
</feature>
<evidence type="ECO:0000313" key="4">
    <source>
        <dbReference type="RefSeq" id="XP_030760549.1"/>
    </source>
</evidence>
<sequence length="1676" mass="193033">MSIMISTKYLLLSCMWTFLSTNATKIPLSWTQNLEKERSAIRTPKWIDQIHSPSSHWYSDDILAQSEVIIPEHLKGESGFYLLSPNRQDQLSYSTIINQDTSIPVSDQQSLKKTRQNNELKHQRRIDFPKNKYLSKNQGNGDASVSSKYFYKPKPKKYQTLPDEVLKVKPLPAQNFKQIFKAEETPKSIQSVLNRSNKRKPSVYREYALSAIPSPSSNQYEPQNSGYYLTAPESEATELPISLTTQKEPILFVTQGYRNVLLQGANKPKKYLGDFQNKQESKKYEIGQVPVKRKLIKRPKVFIDNNNQENYEHFNAPSIKQAHVNQHSGPVLNRPSLTENYRDDRLHEPGEDIDSERDDDESDKIADDEKNEENVDAKEPDDENSDYVSENQGEPEELPDEKTDEEHENEPREPDNEHAEPKPVPTKPIYPGQGAWARKNVKHRPHISQHKFINPEANEQRPDGYDIFADLEQFFDSQRNSFERNLGRGNVNAFNIVKSEIKPPKEVTPLVVYDPFQEYGHQNNGPEQPSNRVSIQQAPGQTFFQPYVHHDPHNRNQETLNHGHISQPNNQVEEFVPQRLYTQVRNSENEKHLPYEPARTGTGRLKELIKDSKVHTVYSEEGYEDSAYDHAGHVKKAEQDEGLAKKLKYKSEKSKPKKDKEKVKDNEEGQSKKVLETENLEKQLEDSVPADSAYLPIDNQENASEDYEPPQFVNTKANMNKNNNFINTQELKTTHVKDKSNGDVQLEIESEVKVIMQPNNSTKAHKYVKIYPKILKDISRQQNNTANITSLIGKEIEQKSISSKYNDNTNNTNSGKSEQFIADVGDIHKSSKPSYIPENVEINPLEKKYGEDIFSEDISKLKSIKTKIQRKKRSPEIWFEDVNVDTKFIDKIEHKFEPKKKEKKLDTKKYPYYKRSDLNQDSPLRYAENINNVPVKQDGELSFYKTADRHECPDIPQNIDPVPDHVRNAKEEEEDYDDENEDNGDNETDNEFVTPKGPRITELGDKIDCLKTRYFGTNPLDNPIFKEKNVGPVQSIFEELDKTVRTLKNMPTVPKETFVDKEINNEVDERPSENEPTVSPDTSIEATVEHIKGNSSGISNIQEAASIITNTKVDNPSTSRKNAILPSPFKIHKAATEAVVSLITTPRYTIKLTPNNIYDQIKLLDHLPTEQTTSSASKKSSDLENSKKKSVHKTTTIAPDGDRINKNYGTQESFPKNKQIGHETRKGRILKYTEPVTKLERNGAEKDLVLKAEKSLKTKGFSSDNIRRESKSEAKDKVNTTPNNQNKRVPKLPQIEPKRAFIVKVIEPEIENNEEHKSQKERPKISNEPDQITDKSSDGTSVINEPQALRYRKRKPMYQIFDINKFLTTTPYPLIDMRPSTVLPKYKVISEVFYKEEIKPNEQLNVFADVLNNIKNSSNFESLPIYAASDFSETDYAPASQNTYKHKHIPIVRVKKYEDDTSNYNNKNIEDLEELNRATKFSKTHVNKQNEQQPTYKRRKEFNTENNDNSNTIRNIETKPSGIVNSSRRKHKIERRPSTTTSTTTKNYIEDNEQVIGLVPPENWQYKTIIGGTEDSETETTKKVKIYKEISRKPESNQDPAPVTEIIEEPPLSQTVNKYYVIGLKPPLKIKPKPYYQYLDNKKLRRRVSNIAHQRLRNKREAARPTYSDYLRNIIT</sequence>
<feature type="region of interest" description="Disordered" evidence="1">
    <location>
        <begin position="634"/>
        <end position="692"/>
    </location>
</feature>
<feature type="region of interest" description="Disordered" evidence="1">
    <location>
        <begin position="1484"/>
        <end position="1544"/>
    </location>
</feature>
<feature type="region of interest" description="Disordered" evidence="1">
    <location>
        <begin position="1258"/>
        <end position="1294"/>
    </location>
</feature>
<feature type="region of interest" description="Disordered" evidence="1">
    <location>
        <begin position="970"/>
        <end position="999"/>
    </location>
</feature>
<dbReference type="InParanoid" id="A0A6J2YBH0"/>
<feature type="compositionally biased region" description="Basic and acidic residues" evidence="1">
    <location>
        <begin position="340"/>
        <end position="350"/>
    </location>
</feature>
<feature type="region of interest" description="Disordered" evidence="1">
    <location>
        <begin position="1169"/>
        <end position="1223"/>
    </location>
</feature>
<feature type="compositionally biased region" description="Polar residues" evidence="1">
    <location>
        <begin position="1504"/>
        <end position="1515"/>
    </location>
</feature>
<dbReference type="RefSeq" id="XP_030760549.1">
    <property type="nucleotide sequence ID" value="XM_030904689.1"/>
</dbReference>
<dbReference type="OrthoDB" id="6915407at2759"/>
<dbReference type="KEGG" id="soy:115885704"/>
<feature type="compositionally biased region" description="Acidic residues" evidence="1">
    <location>
        <begin position="351"/>
        <end position="362"/>
    </location>
</feature>
<keyword evidence="3" id="KW-1185">Reference proteome</keyword>
<proteinExistence type="predicted"/>
<organism evidence="3 4">
    <name type="scientific">Sitophilus oryzae</name>
    <name type="common">Rice weevil</name>
    <name type="synonym">Curculio oryzae</name>
    <dbReference type="NCBI Taxonomy" id="7048"/>
    <lineage>
        <taxon>Eukaryota</taxon>
        <taxon>Metazoa</taxon>
        <taxon>Ecdysozoa</taxon>
        <taxon>Arthropoda</taxon>
        <taxon>Hexapoda</taxon>
        <taxon>Insecta</taxon>
        <taxon>Pterygota</taxon>
        <taxon>Neoptera</taxon>
        <taxon>Endopterygota</taxon>
        <taxon>Coleoptera</taxon>
        <taxon>Polyphaga</taxon>
        <taxon>Cucujiformia</taxon>
        <taxon>Curculionidae</taxon>
        <taxon>Dryophthorinae</taxon>
        <taxon>Sitophilus</taxon>
    </lineage>
</organism>
<name>A0A6J2YBH0_SITOR</name>